<protein>
    <recommendedName>
        <fullName evidence="6">PTS system mannose-specific EIIAB component</fullName>
        <ecNumber evidence="5">2.7.1.191</ecNumber>
    </recommendedName>
    <alternativeName>
        <fullName evidence="18">EIIAB-Man</fullName>
    </alternativeName>
    <alternativeName>
        <fullName evidence="17">EIII-Man</fullName>
    </alternativeName>
</protein>
<evidence type="ECO:0000256" key="1">
    <source>
        <dbReference type="ARBA" id="ARBA00000514"/>
    </source>
</evidence>
<keyword evidence="9" id="KW-0963">Cytoplasm</keyword>
<comment type="function">
    <text evidence="16">The phosphoenolpyruvate-dependent sugar phosphotransferase system (sugar PTS), a major carbohydrate active transport system, catalyzes the phosphorylation of incoming sugar substrates concomitantly with their translocation across the cell membrane. The enzyme II ManXYZ PTS system is involved in mannose transport.</text>
</comment>
<keyword evidence="11" id="KW-0762">Sugar transport</keyword>
<reference evidence="21" key="1">
    <citation type="submission" date="2023-05" db="EMBL/GenBank/DDBJ databases">
        <title>[olsenella] sp. nov., isolated from a pig farm feces dump.</title>
        <authorList>
            <person name="Chang Y.-H."/>
        </authorList>
    </citation>
    <scope>NUCLEOTIDE SEQUENCE</scope>
    <source>
        <strain evidence="21">YH-ols2217</strain>
    </source>
</reference>
<evidence type="ECO:0000259" key="19">
    <source>
        <dbReference type="PROSITE" id="PS51096"/>
    </source>
</evidence>
<dbReference type="InterPro" id="IPR004701">
    <property type="entry name" value="PTS_EIIA_man-typ"/>
</dbReference>
<evidence type="ECO:0000256" key="12">
    <source>
        <dbReference type="ARBA" id="ARBA00022679"/>
    </source>
</evidence>
<evidence type="ECO:0000313" key="22">
    <source>
        <dbReference type="Proteomes" id="UP001431693"/>
    </source>
</evidence>
<dbReference type="EMBL" id="JASJEX010000004">
    <property type="protein sequence ID" value="MDJ1130122.1"/>
    <property type="molecule type" value="Genomic_DNA"/>
</dbReference>
<keyword evidence="22" id="KW-1185">Reference proteome</keyword>
<keyword evidence="8" id="KW-1003">Cell membrane</keyword>
<dbReference type="CDD" id="cd00006">
    <property type="entry name" value="PTS_IIA_man"/>
    <property type="match status" value="1"/>
</dbReference>
<sequence length="321" mass="34506">MVGIVLASHGKFAEGIMQSGSMVFGDQENVAAVTLMPSEGPDDFRKKLEDAVASFDDQTEVLFLVDLWGGTPFNQSSAFADGHDSWAIVTGLNLPMLIQAYTARFDAAKTAHDVATECFIEGRKGVRVKPESLVPQPKKKAAAASADAAVMTGNGEPMDIVHARIDSRLLHGQVAMYWSKAVDCNRIIVVSDAVAHDDLRKSLITQAAPPGIKANVTTIAQMAKVYKDPRFGGVKAFLIFENPEDALALVEAGVPLKHINVGSLAHSAGKTMVSQAIAVSEEDVNAFIALRDDGITFDTKKVPTDNSEDLFKLIEENHMMP</sequence>
<evidence type="ECO:0000256" key="6">
    <source>
        <dbReference type="ARBA" id="ARBA00021685"/>
    </source>
</evidence>
<comment type="catalytic activity">
    <reaction evidence="1">
        <text>D-mannose(out) + N(pros)-phospho-L-histidyl-[protein] = D-mannose 6-phosphate(in) + L-histidyl-[protein]</text>
        <dbReference type="Rhea" id="RHEA:49232"/>
        <dbReference type="Rhea" id="RHEA-COMP:9745"/>
        <dbReference type="Rhea" id="RHEA-COMP:9746"/>
        <dbReference type="ChEBI" id="CHEBI:4208"/>
        <dbReference type="ChEBI" id="CHEBI:29979"/>
        <dbReference type="ChEBI" id="CHEBI:58735"/>
        <dbReference type="ChEBI" id="CHEBI:64837"/>
        <dbReference type="EC" id="2.7.1.191"/>
    </reaction>
</comment>
<keyword evidence="10" id="KW-0597">Phosphoprotein</keyword>
<keyword evidence="15" id="KW-0472">Membrane</keyword>
<dbReference type="Gene3D" id="3.40.50.510">
    <property type="entry name" value="Phosphotransferase system, mannose-type IIA component"/>
    <property type="match status" value="1"/>
</dbReference>
<dbReference type="PROSITE" id="PS51101">
    <property type="entry name" value="PTS_EIIB_TYPE_4"/>
    <property type="match status" value="1"/>
</dbReference>
<evidence type="ECO:0000256" key="7">
    <source>
        <dbReference type="ARBA" id="ARBA00022448"/>
    </source>
</evidence>
<dbReference type="InterPro" id="IPR036662">
    <property type="entry name" value="PTS_EIIA_man-typ_sf"/>
</dbReference>
<evidence type="ECO:0000256" key="5">
    <source>
        <dbReference type="ARBA" id="ARBA00011929"/>
    </source>
</evidence>
<dbReference type="PROSITE" id="PS51096">
    <property type="entry name" value="PTS_EIIA_TYPE_4"/>
    <property type="match status" value="1"/>
</dbReference>
<feature type="domain" description="PTS EIIB type-4" evidence="20">
    <location>
        <begin position="156"/>
        <end position="321"/>
    </location>
</feature>
<keyword evidence="13" id="KW-0598">Phosphotransferase system</keyword>
<name>A0ABT6ZMM8_9ACTN</name>
<keyword evidence="12 21" id="KW-0808">Transferase</keyword>
<dbReference type="RefSeq" id="WP_283713287.1">
    <property type="nucleotide sequence ID" value="NZ_JASJEW010000003.1"/>
</dbReference>
<comment type="subunit">
    <text evidence="4">Homodimer.</text>
</comment>
<evidence type="ECO:0000256" key="11">
    <source>
        <dbReference type="ARBA" id="ARBA00022597"/>
    </source>
</evidence>
<evidence type="ECO:0000256" key="8">
    <source>
        <dbReference type="ARBA" id="ARBA00022475"/>
    </source>
</evidence>
<organism evidence="21 22">
    <name type="scientific">Kribbibacterium absianum</name>
    <dbReference type="NCBI Taxonomy" id="3044210"/>
    <lineage>
        <taxon>Bacteria</taxon>
        <taxon>Bacillati</taxon>
        <taxon>Actinomycetota</taxon>
        <taxon>Coriobacteriia</taxon>
        <taxon>Coriobacteriales</taxon>
        <taxon>Kribbibacteriaceae</taxon>
        <taxon>Kribbibacterium</taxon>
    </lineage>
</organism>
<keyword evidence="14" id="KW-0418">Kinase</keyword>
<evidence type="ECO:0000256" key="3">
    <source>
        <dbReference type="ARBA" id="ARBA00004496"/>
    </source>
</evidence>
<dbReference type="GO" id="GO:0016740">
    <property type="term" value="F:transferase activity"/>
    <property type="evidence" value="ECO:0007669"/>
    <property type="project" value="UniProtKB-KW"/>
</dbReference>
<gene>
    <name evidence="21" type="ORF">QJ043_08555</name>
</gene>
<dbReference type="InterPro" id="IPR033887">
    <property type="entry name" value="PTS_IIA_man"/>
</dbReference>
<evidence type="ECO:0000256" key="9">
    <source>
        <dbReference type="ARBA" id="ARBA00022490"/>
    </source>
</evidence>
<feature type="domain" description="PTS EIIA type-4" evidence="19">
    <location>
        <begin position="1"/>
        <end position="126"/>
    </location>
</feature>
<dbReference type="Proteomes" id="UP001431693">
    <property type="component" value="Unassembled WGS sequence"/>
</dbReference>
<dbReference type="SUPFAM" id="SSF53062">
    <property type="entry name" value="PTS system fructose IIA component-like"/>
    <property type="match status" value="1"/>
</dbReference>
<comment type="caution">
    <text evidence="21">The sequence shown here is derived from an EMBL/GenBank/DDBJ whole genome shotgun (WGS) entry which is preliminary data.</text>
</comment>
<dbReference type="NCBIfam" id="TIGR00824">
    <property type="entry name" value="EIIA-man"/>
    <property type="match status" value="1"/>
</dbReference>
<evidence type="ECO:0000256" key="16">
    <source>
        <dbReference type="ARBA" id="ARBA00023757"/>
    </source>
</evidence>
<evidence type="ECO:0000256" key="2">
    <source>
        <dbReference type="ARBA" id="ARBA00004236"/>
    </source>
</evidence>
<evidence type="ECO:0000256" key="18">
    <source>
        <dbReference type="ARBA" id="ARBA00032197"/>
    </source>
</evidence>
<dbReference type="PANTHER" id="PTHR33799:SF1">
    <property type="entry name" value="PTS SYSTEM MANNOSE-SPECIFIC EIIAB COMPONENT-RELATED"/>
    <property type="match status" value="1"/>
</dbReference>
<evidence type="ECO:0000256" key="13">
    <source>
        <dbReference type="ARBA" id="ARBA00022683"/>
    </source>
</evidence>
<evidence type="ECO:0000256" key="15">
    <source>
        <dbReference type="ARBA" id="ARBA00023136"/>
    </source>
</evidence>
<dbReference type="SUPFAM" id="SSF52728">
    <property type="entry name" value="PTS IIb component"/>
    <property type="match status" value="1"/>
</dbReference>
<comment type="subcellular location">
    <subcellularLocation>
        <location evidence="2">Cell membrane</location>
    </subcellularLocation>
    <subcellularLocation>
        <location evidence="3">Cytoplasm</location>
    </subcellularLocation>
</comment>
<evidence type="ECO:0000256" key="10">
    <source>
        <dbReference type="ARBA" id="ARBA00022553"/>
    </source>
</evidence>
<dbReference type="InterPro" id="IPR004720">
    <property type="entry name" value="PTS_IIB_sorbose-sp"/>
</dbReference>
<dbReference type="CDD" id="cd00001">
    <property type="entry name" value="PTS_IIB_man"/>
    <property type="match status" value="1"/>
</dbReference>
<evidence type="ECO:0000256" key="4">
    <source>
        <dbReference type="ARBA" id="ARBA00011738"/>
    </source>
</evidence>
<dbReference type="Pfam" id="PF03610">
    <property type="entry name" value="EIIA-man"/>
    <property type="match status" value="1"/>
</dbReference>
<dbReference type="EC" id="2.7.1.191" evidence="5"/>
<dbReference type="InterPro" id="IPR051471">
    <property type="entry name" value="Bacterial_PTS_sugar_comp"/>
</dbReference>
<evidence type="ECO:0000256" key="14">
    <source>
        <dbReference type="ARBA" id="ARBA00022777"/>
    </source>
</evidence>
<accession>A0ABT6ZMM8</accession>
<keyword evidence="7" id="KW-0813">Transport</keyword>
<dbReference type="Pfam" id="PF03830">
    <property type="entry name" value="PTSIIB_sorb"/>
    <property type="match status" value="1"/>
</dbReference>
<evidence type="ECO:0000259" key="20">
    <source>
        <dbReference type="PROSITE" id="PS51101"/>
    </source>
</evidence>
<dbReference type="Gene3D" id="3.40.35.10">
    <property type="entry name" value="Phosphotransferase system, sorbose subfamily IIB component"/>
    <property type="match status" value="1"/>
</dbReference>
<dbReference type="InterPro" id="IPR013789">
    <property type="entry name" value="PTS_EIIA_man"/>
</dbReference>
<dbReference type="InterPro" id="IPR036667">
    <property type="entry name" value="PTS_IIB_sorbose-sp_sf"/>
</dbReference>
<proteinExistence type="predicted"/>
<dbReference type="PANTHER" id="PTHR33799">
    <property type="entry name" value="PTS PERMEASE-RELATED-RELATED"/>
    <property type="match status" value="1"/>
</dbReference>
<evidence type="ECO:0000256" key="17">
    <source>
        <dbReference type="ARBA" id="ARBA00030229"/>
    </source>
</evidence>
<evidence type="ECO:0000313" key="21">
    <source>
        <dbReference type="EMBL" id="MDJ1130122.1"/>
    </source>
</evidence>